<reference evidence="1 2" key="1">
    <citation type="submission" date="2013-01" db="EMBL/GenBank/DDBJ databases">
        <authorList>
            <person name="Harkins D.M."/>
            <person name="Durkin A.S."/>
            <person name="Brinkac L.M."/>
            <person name="Haft D.H."/>
            <person name="Selengut J.D."/>
            <person name="Sanka R."/>
            <person name="DePew J."/>
            <person name="Purushe J."/>
            <person name="Hartskeerl R.A."/>
            <person name="Ahmed A."/>
            <person name="van der Linden H."/>
            <person name="Goris M.G.A."/>
            <person name="Vinetz J.M."/>
            <person name="Sutton G.G."/>
            <person name="Nierman W.C."/>
            <person name="Fouts D.E."/>
        </authorList>
    </citation>
    <scope>NUCLEOTIDE SEQUENCE [LARGE SCALE GENOMIC DNA]</scope>
    <source>
        <strain evidence="1 2">Brem 328</strain>
    </source>
</reference>
<evidence type="ECO:0000313" key="2">
    <source>
        <dbReference type="Proteomes" id="UP000012166"/>
    </source>
</evidence>
<sequence length="65" mass="7224">MRPALSSSAANINNLISGINNQNTEFVSQRNLNYSNSMSGWSKGFELMIKKEIPAFSAGFRIRTL</sequence>
<protein>
    <submittedName>
        <fullName evidence="1">Uncharacterized protein</fullName>
    </submittedName>
</protein>
<dbReference type="AlphaFoldDB" id="A0ABC9SL79"/>
<proteinExistence type="predicted"/>
<gene>
    <name evidence="1" type="ORF">LEP1GSC056_2305</name>
</gene>
<dbReference type="Proteomes" id="UP000012166">
    <property type="component" value="Unassembled WGS sequence"/>
</dbReference>
<organism evidence="1 2">
    <name type="scientific">Leptospira borgpetersenii str. Brem 328</name>
    <dbReference type="NCBI Taxonomy" id="1049780"/>
    <lineage>
        <taxon>Bacteria</taxon>
        <taxon>Pseudomonadati</taxon>
        <taxon>Spirochaetota</taxon>
        <taxon>Spirochaetia</taxon>
        <taxon>Leptospirales</taxon>
        <taxon>Leptospiraceae</taxon>
        <taxon>Leptospira</taxon>
    </lineage>
</organism>
<evidence type="ECO:0000313" key="1">
    <source>
        <dbReference type="EMBL" id="EMN18474.1"/>
    </source>
</evidence>
<name>A0ABC9SL79_LEPBO</name>
<dbReference type="EMBL" id="AHMS02000015">
    <property type="protein sequence ID" value="EMN18474.1"/>
    <property type="molecule type" value="Genomic_DNA"/>
</dbReference>
<comment type="caution">
    <text evidence="1">The sequence shown here is derived from an EMBL/GenBank/DDBJ whole genome shotgun (WGS) entry which is preliminary data.</text>
</comment>
<accession>A0ABC9SL79</accession>